<feature type="region of interest" description="Disordered" evidence="1">
    <location>
        <begin position="1"/>
        <end position="34"/>
    </location>
</feature>
<dbReference type="InterPro" id="IPR019301">
    <property type="entry name" value="Flagellar_prot_FlgJ_N"/>
</dbReference>
<reference evidence="4" key="1">
    <citation type="submission" date="2015-07" db="EMBL/GenBank/DDBJ databases">
        <title>Draft genome sequence of the purine-degrading Gottschalkia purinilyticum DSM 1384 (formerly Clostridium purinilyticum).</title>
        <authorList>
            <person name="Poehlein A."/>
            <person name="Schiel-Bengelsdorf B."/>
            <person name="Bengelsdorf F.R."/>
            <person name="Daniel R."/>
            <person name="Duerre P."/>
        </authorList>
    </citation>
    <scope>NUCLEOTIDE SEQUENCE [LARGE SCALE GENOMIC DNA]</scope>
    <source>
        <strain evidence="4">DSM 1384</strain>
    </source>
</reference>
<sequence>MTVVNGFSKTIIPSGNSKENSIKRANESSENMKDESLMKVCKDFESLFIHMMLKSMRATVPDNGLIPKSTATEMFEDMHDQEMASAIANNGNGFGIAQMLYDQMKSSLAYKQNL</sequence>
<dbReference type="Pfam" id="PF10135">
    <property type="entry name" value="Rod-binding"/>
    <property type="match status" value="1"/>
</dbReference>
<comment type="caution">
    <text evidence="3">The sequence shown here is derived from an EMBL/GenBank/DDBJ whole genome shotgun (WGS) entry which is preliminary data.</text>
</comment>
<dbReference type="RefSeq" id="WP_050354086.1">
    <property type="nucleotide sequence ID" value="NZ_LGSS01000002.1"/>
</dbReference>
<feature type="compositionally biased region" description="Polar residues" evidence="1">
    <location>
        <begin position="1"/>
        <end position="19"/>
    </location>
</feature>
<keyword evidence="3" id="KW-0969">Cilium</keyword>
<gene>
    <name evidence="3" type="primary">flgJ</name>
    <name evidence="3" type="ORF">CLPU_2c01510</name>
</gene>
<keyword evidence="4" id="KW-1185">Reference proteome</keyword>
<evidence type="ECO:0000313" key="3">
    <source>
        <dbReference type="EMBL" id="KNF09699.1"/>
    </source>
</evidence>
<dbReference type="OrthoDB" id="9796740at2"/>
<accession>A0A0L0WDZ6</accession>
<keyword evidence="3" id="KW-0966">Cell projection</keyword>
<evidence type="ECO:0000313" key="4">
    <source>
        <dbReference type="Proteomes" id="UP000037267"/>
    </source>
</evidence>
<evidence type="ECO:0000259" key="2">
    <source>
        <dbReference type="Pfam" id="PF10135"/>
    </source>
</evidence>
<dbReference type="STRING" id="1503.CLPU_2c01510"/>
<proteinExistence type="predicted"/>
<protein>
    <submittedName>
        <fullName evidence="3">Flagellar protein FlgJ</fullName>
    </submittedName>
</protein>
<organism evidence="3 4">
    <name type="scientific">Gottschalkia purinilytica</name>
    <name type="common">Clostridium purinilyticum</name>
    <dbReference type="NCBI Taxonomy" id="1503"/>
    <lineage>
        <taxon>Bacteria</taxon>
        <taxon>Bacillati</taxon>
        <taxon>Bacillota</taxon>
        <taxon>Tissierellia</taxon>
        <taxon>Tissierellales</taxon>
        <taxon>Gottschalkiaceae</taxon>
        <taxon>Gottschalkia</taxon>
    </lineage>
</organism>
<feature type="compositionally biased region" description="Basic and acidic residues" evidence="1">
    <location>
        <begin position="20"/>
        <end position="34"/>
    </location>
</feature>
<feature type="domain" description="Flagellar protein FlgJ N-terminal" evidence="2">
    <location>
        <begin position="54"/>
        <end position="103"/>
    </location>
</feature>
<dbReference type="EMBL" id="LGSS01000002">
    <property type="protein sequence ID" value="KNF09699.1"/>
    <property type="molecule type" value="Genomic_DNA"/>
</dbReference>
<dbReference type="AlphaFoldDB" id="A0A0L0WDZ6"/>
<name>A0A0L0WDZ6_GOTPU</name>
<keyword evidence="3" id="KW-0282">Flagellum</keyword>
<dbReference type="Proteomes" id="UP000037267">
    <property type="component" value="Unassembled WGS sequence"/>
</dbReference>
<evidence type="ECO:0000256" key="1">
    <source>
        <dbReference type="SAM" id="MobiDB-lite"/>
    </source>
</evidence>